<dbReference type="AlphaFoldDB" id="A0AAW4N6W7"/>
<dbReference type="EMBL" id="JAHOEI010000036">
    <property type="protein sequence ID" value="MBV3388033.1"/>
    <property type="molecule type" value="Genomic_DNA"/>
</dbReference>
<keyword evidence="1" id="KW-0732">Signal</keyword>
<dbReference type="Proteomes" id="UP001196765">
    <property type="component" value="Unassembled WGS sequence"/>
</dbReference>
<sequence>MKKLFTLIVAAFMAVSVNAQTETPLVLGGGWNAGFAYDADVYDFTISKQWGAAEFACNVNSADYPKYILEFEEPLPANCQVNYTWKASADAEGDPTPAYGRAVGDGATKKFELSFDQEHPYIVGVSVQHTDAEEVNLKVKKMILVAADGTEKKINASFTGWAGTDNTVAYKGVVSYNSQWQQLAINGLAGKSNVTVKVKLAEPTPNVQMCVDYEDNSSEWPSFNGSDEITFTTKEGAVIKTMGIQYTDPDKNPAQVSVLGAWLVTTTTGISNIESVKLQDGKAFNLAGQQVGKGYKGVVIKNGKKMVIK</sequence>
<proteinExistence type="predicted"/>
<name>A0AAW4N6W7_9BACT</name>
<dbReference type="RefSeq" id="WP_217313113.1">
    <property type="nucleotide sequence ID" value="NZ_JAHOEA010000003.1"/>
</dbReference>
<reference evidence="2" key="1">
    <citation type="submission" date="2021-06" db="EMBL/GenBank/DDBJ databases">
        <title>Collection of gut derived symbiotic bacterial strains cultured from healthy donors.</title>
        <authorList>
            <person name="Lin H."/>
            <person name="Littmann E."/>
            <person name="Pamer E.G."/>
        </authorList>
    </citation>
    <scope>NUCLEOTIDE SEQUENCE</scope>
    <source>
        <strain evidence="2">MSK.21.74</strain>
    </source>
</reference>
<comment type="caution">
    <text evidence="2">The sequence shown here is derived from an EMBL/GenBank/DDBJ whole genome shotgun (WGS) entry which is preliminary data.</text>
</comment>
<feature type="chain" id="PRO_5043767071" description="Lipocalin-like domain-containing protein" evidence="1">
    <location>
        <begin position="20"/>
        <end position="309"/>
    </location>
</feature>
<gene>
    <name evidence="2" type="ORF">KSW82_09810</name>
</gene>
<evidence type="ECO:0000313" key="2">
    <source>
        <dbReference type="EMBL" id="MBV3388033.1"/>
    </source>
</evidence>
<organism evidence="2 3">
    <name type="scientific">Segatella copri</name>
    <dbReference type="NCBI Taxonomy" id="165179"/>
    <lineage>
        <taxon>Bacteria</taxon>
        <taxon>Pseudomonadati</taxon>
        <taxon>Bacteroidota</taxon>
        <taxon>Bacteroidia</taxon>
        <taxon>Bacteroidales</taxon>
        <taxon>Prevotellaceae</taxon>
        <taxon>Segatella</taxon>
    </lineage>
</organism>
<evidence type="ECO:0000313" key="3">
    <source>
        <dbReference type="Proteomes" id="UP001196765"/>
    </source>
</evidence>
<protein>
    <recommendedName>
        <fullName evidence="4">Lipocalin-like domain-containing protein</fullName>
    </recommendedName>
</protein>
<evidence type="ECO:0000256" key="1">
    <source>
        <dbReference type="SAM" id="SignalP"/>
    </source>
</evidence>
<evidence type="ECO:0008006" key="4">
    <source>
        <dbReference type="Google" id="ProtNLM"/>
    </source>
</evidence>
<feature type="signal peptide" evidence="1">
    <location>
        <begin position="1"/>
        <end position="19"/>
    </location>
</feature>
<accession>A0AAW4N6W7</accession>